<dbReference type="SUPFAM" id="SSF74650">
    <property type="entry name" value="Galactose mutarotase-like"/>
    <property type="match status" value="1"/>
</dbReference>
<dbReference type="Gene3D" id="2.70.98.10">
    <property type="match status" value="1"/>
</dbReference>
<protein>
    <submittedName>
        <fullName evidence="1">Aldose epimerase</fullName>
    </submittedName>
</protein>
<organism evidence="1 2">
    <name type="scientific">Buttiauxella selenatireducens</name>
    <dbReference type="NCBI Taxonomy" id="3073902"/>
    <lineage>
        <taxon>Bacteria</taxon>
        <taxon>Pseudomonadati</taxon>
        <taxon>Pseudomonadota</taxon>
        <taxon>Gammaproteobacteria</taxon>
        <taxon>Enterobacterales</taxon>
        <taxon>Enterobacteriaceae</taxon>
        <taxon>Buttiauxella</taxon>
    </lineage>
</organism>
<dbReference type="Proteomes" id="UP001246690">
    <property type="component" value="Chromosome"/>
</dbReference>
<reference evidence="1 2" key="1">
    <citation type="submission" date="2023-09" db="EMBL/GenBank/DDBJ databases">
        <title>Buttiauxella selenatireducens sp. nov., isolated from the rhizosphere of Cardamine hupingshanesis.</title>
        <authorList>
            <person name="Zhang S."/>
            <person name="Xu Z."/>
            <person name="Wang H."/>
            <person name="Guo Y."/>
        </authorList>
    </citation>
    <scope>NUCLEOTIDE SEQUENCE [LARGE SCALE GENOMIC DNA]</scope>
    <source>
        <strain evidence="1 2">R73</strain>
    </source>
</reference>
<accession>A0ABY9SF27</accession>
<evidence type="ECO:0000313" key="2">
    <source>
        <dbReference type="Proteomes" id="UP001246690"/>
    </source>
</evidence>
<dbReference type="RefSeq" id="WP_309878467.1">
    <property type="nucleotide sequence ID" value="NZ_CP133838.1"/>
</dbReference>
<proteinExistence type="predicted"/>
<sequence length="288" mass="33181">MTVWRLENERFQVEISETGGEISHIRDKRESREWMWQPRADVWNNSATQLFPVVGRLIHEGVWSEGQFLPLPAHGFLRRQPFHRINNNSDQLVLEARSTPETWAAWPWKWRVQVHITLHDEGLTFSQHIFNDDTRPFRYSVGWHPGFALPLATETGWWVDFGEEGVNGPFPTRERTLEIKDATPLTTQFPLTSEAFQAGAVYFGGSQQRQIHIRRPDGVTVLTMETGAHDWLALWGVPGEDLLCIEPLAGTTDAPDFDGQIQHKRGFRQLMPGNKQTFDVRLRFAMDA</sequence>
<evidence type="ECO:0000313" key="1">
    <source>
        <dbReference type="EMBL" id="WMY76032.1"/>
    </source>
</evidence>
<dbReference type="InterPro" id="IPR014718">
    <property type="entry name" value="GH-type_carb-bd"/>
</dbReference>
<gene>
    <name evidence="1" type="ORF">RHD99_08895</name>
</gene>
<dbReference type="InterPro" id="IPR011013">
    <property type="entry name" value="Gal_mutarotase_sf_dom"/>
</dbReference>
<keyword evidence="2" id="KW-1185">Reference proteome</keyword>
<dbReference type="InterPro" id="IPR008183">
    <property type="entry name" value="Aldose_1/G6P_1-epimerase"/>
</dbReference>
<name>A0ABY9SF27_9ENTR</name>
<dbReference type="Pfam" id="PF01263">
    <property type="entry name" value="Aldose_epim"/>
    <property type="match status" value="1"/>
</dbReference>
<dbReference type="EMBL" id="CP133838">
    <property type="protein sequence ID" value="WMY76032.1"/>
    <property type="molecule type" value="Genomic_DNA"/>
</dbReference>